<dbReference type="PANTHER" id="PTHR34997">
    <property type="entry name" value="AM15"/>
    <property type="match status" value="1"/>
</dbReference>
<keyword evidence="2" id="KW-0843">Virulence</keyword>
<keyword evidence="1" id="KW-0147">Chitin-binding</keyword>
<keyword evidence="5" id="KW-0732">Signal</keyword>
<dbReference type="Pfam" id="PF24864">
    <property type="entry name" value="DUF7730"/>
    <property type="match status" value="1"/>
</dbReference>
<evidence type="ECO:0000259" key="6">
    <source>
        <dbReference type="PROSITE" id="PS51782"/>
    </source>
</evidence>
<comment type="similarity">
    <text evidence="3">Belongs to the secreted LysM effector family.</text>
</comment>
<evidence type="ECO:0000256" key="4">
    <source>
        <dbReference type="SAM" id="MobiDB-lite"/>
    </source>
</evidence>
<feature type="chain" id="PRO_5017206966" description="LysM domain-containing protein" evidence="5">
    <location>
        <begin position="21"/>
        <end position="879"/>
    </location>
</feature>
<feature type="signal peptide" evidence="5">
    <location>
        <begin position="1"/>
        <end position="20"/>
    </location>
</feature>
<gene>
    <name evidence="7" type="ORF">FSPOR_4201</name>
</gene>
<dbReference type="Proteomes" id="UP000266152">
    <property type="component" value="Unassembled WGS sequence"/>
</dbReference>
<dbReference type="EMBL" id="PXOF01000054">
    <property type="protein sequence ID" value="RGP70089.1"/>
    <property type="molecule type" value="Genomic_DNA"/>
</dbReference>
<dbReference type="InterPro" id="IPR036779">
    <property type="entry name" value="LysM_dom_sf"/>
</dbReference>
<evidence type="ECO:0000256" key="1">
    <source>
        <dbReference type="ARBA" id="ARBA00022669"/>
    </source>
</evidence>
<evidence type="ECO:0000313" key="7">
    <source>
        <dbReference type="EMBL" id="RGP70089.1"/>
    </source>
</evidence>
<feature type="domain" description="LysM" evidence="6">
    <location>
        <begin position="287"/>
        <end position="334"/>
    </location>
</feature>
<reference evidence="7 8" key="1">
    <citation type="journal article" date="2018" name="PLoS Pathog.">
        <title>Evolution of structural diversity of trichothecenes, a family of toxins produced by plant pathogenic and entomopathogenic fungi.</title>
        <authorList>
            <person name="Proctor R.H."/>
            <person name="McCormick S.P."/>
            <person name="Kim H.S."/>
            <person name="Cardoza R.E."/>
            <person name="Stanley A.M."/>
            <person name="Lindo L."/>
            <person name="Kelly A."/>
            <person name="Brown D.W."/>
            <person name="Lee T."/>
            <person name="Vaughan M.M."/>
            <person name="Alexander N.J."/>
            <person name="Busman M."/>
            <person name="Gutierrez S."/>
        </authorList>
    </citation>
    <scope>NUCLEOTIDE SEQUENCE [LARGE SCALE GENOMIC DNA]</scope>
    <source>
        <strain evidence="7 8">NRRL 3299</strain>
    </source>
</reference>
<dbReference type="GO" id="GO:0008061">
    <property type="term" value="F:chitin binding"/>
    <property type="evidence" value="ECO:0007669"/>
    <property type="project" value="UniProtKB-KW"/>
</dbReference>
<dbReference type="InterPro" id="IPR052210">
    <property type="entry name" value="LysM1-like"/>
</dbReference>
<dbReference type="PROSITE" id="PS51782">
    <property type="entry name" value="LYSM"/>
    <property type="match status" value="3"/>
</dbReference>
<dbReference type="CDD" id="cd00118">
    <property type="entry name" value="LysM"/>
    <property type="match status" value="2"/>
</dbReference>
<dbReference type="InterPro" id="IPR056632">
    <property type="entry name" value="DUF7730"/>
</dbReference>
<dbReference type="PANTHER" id="PTHR34997:SF1">
    <property type="entry name" value="PEPTIDOGLYCAN-BINDING LYSIN DOMAIN"/>
    <property type="match status" value="1"/>
</dbReference>
<evidence type="ECO:0000313" key="8">
    <source>
        <dbReference type="Proteomes" id="UP000266152"/>
    </source>
</evidence>
<dbReference type="AlphaFoldDB" id="A0A395SDE9"/>
<evidence type="ECO:0000256" key="5">
    <source>
        <dbReference type="SAM" id="SignalP"/>
    </source>
</evidence>
<feature type="region of interest" description="Disordered" evidence="4">
    <location>
        <begin position="477"/>
        <end position="503"/>
    </location>
</feature>
<feature type="domain" description="LysM" evidence="6">
    <location>
        <begin position="39"/>
        <end position="86"/>
    </location>
</feature>
<comment type="caution">
    <text evidence="7">The sequence shown here is derived from an EMBL/GenBank/DDBJ whole genome shotgun (WGS) entry which is preliminary data.</text>
</comment>
<dbReference type="Gene3D" id="3.10.350.10">
    <property type="entry name" value="LysM domain"/>
    <property type="match status" value="5"/>
</dbReference>
<evidence type="ECO:0000256" key="2">
    <source>
        <dbReference type="ARBA" id="ARBA00023026"/>
    </source>
</evidence>
<organism evidence="7 8">
    <name type="scientific">Fusarium sporotrichioides</name>
    <dbReference type="NCBI Taxonomy" id="5514"/>
    <lineage>
        <taxon>Eukaryota</taxon>
        <taxon>Fungi</taxon>
        <taxon>Dikarya</taxon>
        <taxon>Ascomycota</taxon>
        <taxon>Pezizomycotina</taxon>
        <taxon>Sordariomycetes</taxon>
        <taxon>Hypocreomycetidae</taxon>
        <taxon>Hypocreales</taxon>
        <taxon>Nectriaceae</taxon>
        <taxon>Fusarium</taxon>
    </lineage>
</organism>
<name>A0A395SDE9_FUSSP</name>
<dbReference type="STRING" id="5514.A0A395SDE9"/>
<dbReference type="InterPro" id="IPR018392">
    <property type="entry name" value="LysM"/>
</dbReference>
<accession>A0A395SDE9</accession>
<sequence>MHFLILSSLFCWALLPCALSQNSEPGASVHPDQPSNCIGWHTVVDGDDCDTVPKKYSISKSDFLAWNPAVSKDCLTNFWLKYAYCVEIDGSSAIFTTVQSTATSESDQPVSTVKPTTTEAISSTISTSSRPVPGTTTESITTTSVNTTYSVRELVSTWNITTPTIDPTWPPKATQPGQPKECNKWHLVRGSQTCRHVLNKHGSFMRKQDFFKWNPEVHTDCSGLFVGYWYCVGVKSDSSDNLEWETSTPPFTPPPKPTPYTRTTLTPPNSDFTPTPSHGPMPTDCLNYYQVEANESCRDILKTYNYLTKEQFFKYNPVLKNNCDGLWEGNWYCIGVASELPLPPTVNVTPSGVPNGSLKDCKAWYYTTGEESCDELANGFGTFSVEDFILMNPSVFDDCSGMMEHTWYCVAGPDTPTTRTADLIMPTRPTALPTQSGVAPNCKDYWLVSKVDTCKSIGRANGISLEKLITWNPALGNAKRHSRQHGTRETQETQEPEMPYLPNPRPYALTPPTSEQQITTLAETPPFFRLPLELRREILINAFGDRTVHIDLVLTHPLQDPSDNPRKIDPNRRWVSPMHLYPYTKENLGLDKRQPKYWQWRGCVCHRLPPPWVKKDLKVDLVDYHNFYKPGDDECCDGTAVFCAWYTRFPKRPATCWIGVMGWLLTCRQAYADGIEVLYGTNIIHMSSKPLLINLTKFVRPRSLALITSLEIVWCLGTHENQGKACPNVQQLQEGLLLIDQHFPCLRSLHLGLRLDIPNLIIHRYRIRRAPAHLSDLLQHIDGFIERRNELPEANRLWEPLVLSISESAYAGFRNEVQGDDQHYLRKSGARIWRALALGPFAQDEEGGIINARPNDGYWVCGDYQDTTIIRNTQIVTEN</sequence>
<dbReference type="Pfam" id="PF01476">
    <property type="entry name" value="LysM"/>
    <property type="match status" value="1"/>
</dbReference>
<evidence type="ECO:0000256" key="3">
    <source>
        <dbReference type="ARBA" id="ARBA00044955"/>
    </source>
</evidence>
<protein>
    <recommendedName>
        <fullName evidence="6">LysM domain-containing protein</fullName>
    </recommendedName>
</protein>
<feature type="domain" description="LysM" evidence="6">
    <location>
        <begin position="184"/>
        <end position="232"/>
    </location>
</feature>
<proteinExistence type="inferred from homology"/>
<keyword evidence="8" id="KW-1185">Reference proteome</keyword>